<accession>A0AAF0CGD2</accession>
<evidence type="ECO:0000313" key="6">
    <source>
        <dbReference type="EMBL" id="WED63452.1"/>
    </source>
</evidence>
<evidence type="ECO:0000256" key="1">
    <source>
        <dbReference type="ARBA" id="ARBA00022553"/>
    </source>
</evidence>
<dbReference type="SUPFAM" id="SSF46894">
    <property type="entry name" value="C-terminal effector domain of the bipartite response regulators"/>
    <property type="match status" value="1"/>
</dbReference>
<dbReference type="PROSITE" id="PS00622">
    <property type="entry name" value="HTH_LUXR_1"/>
    <property type="match status" value="1"/>
</dbReference>
<name>A0AAF0CGD2_9BACT</name>
<dbReference type="PRINTS" id="PR00038">
    <property type="entry name" value="HTHLUXR"/>
</dbReference>
<keyword evidence="1 3" id="KW-0597">Phosphoprotein</keyword>
<dbReference type="CDD" id="cd17535">
    <property type="entry name" value="REC_NarL-like"/>
    <property type="match status" value="1"/>
</dbReference>
<organism evidence="6 7">
    <name type="scientific">Synoicihabitans lomoniglobus</name>
    <dbReference type="NCBI Taxonomy" id="2909285"/>
    <lineage>
        <taxon>Bacteria</taxon>
        <taxon>Pseudomonadati</taxon>
        <taxon>Verrucomicrobiota</taxon>
        <taxon>Opitutia</taxon>
        <taxon>Opitutales</taxon>
        <taxon>Opitutaceae</taxon>
        <taxon>Synoicihabitans</taxon>
    </lineage>
</organism>
<dbReference type="RefSeq" id="WP_330929170.1">
    <property type="nucleotide sequence ID" value="NZ_CP119075.1"/>
</dbReference>
<evidence type="ECO:0000313" key="7">
    <source>
        <dbReference type="Proteomes" id="UP001218638"/>
    </source>
</evidence>
<dbReference type="SMART" id="SM00448">
    <property type="entry name" value="REC"/>
    <property type="match status" value="1"/>
</dbReference>
<sequence>MPRSDSSPRILVADDHVLIREAIPNTIRQHLPGATFALVGDATATLKAVTTSSWDLVVLDLGLPGSCEMDTVRALRERCPALPILVFTMFPESKMGAAAIEAGASGYLCKTADLAALVQATITLLEGRRYHSEKLGRQLAQRSTARRGNLSALSPREVEVLTQLGAGLSNKEIAAQLDLAVSSVGTYRARLLEKLQLRTTADLLRFVVEHGLHDR</sequence>
<dbReference type="PROSITE" id="PS50043">
    <property type="entry name" value="HTH_LUXR_2"/>
    <property type="match status" value="1"/>
</dbReference>
<dbReference type="InterPro" id="IPR058245">
    <property type="entry name" value="NreC/VraR/RcsB-like_REC"/>
</dbReference>
<dbReference type="KEGG" id="slom:PXH66_14020"/>
<dbReference type="EMBL" id="CP119075">
    <property type="protein sequence ID" value="WED63452.1"/>
    <property type="molecule type" value="Genomic_DNA"/>
</dbReference>
<dbReference type="Proteomes" id="UP001218638">
    <property type="component" value="Chromosome"/>
</dbReference>
<dbReference type="Pfam" id="PF00072">
    <property type="entry name" value="Response_reg"/>
    <property type="match status" value="1"/>
</dbReference>
<gene>
    <name evidence="6" type="ORF">PXH66_14020</name>
</gene>
<dbReference type="InterPro" id="IPR001789">
    <property type="entry name" value="Sig_transdc_resp-reg_receiver"/>
</dbReference>
<dbReference type="AlphaFoldDB" id="A0AAF0CGD2"/>
<dbReference type="InterPro" id="IPR051015">
    <property type="entry name" value="EvgA-like"/>
</dbReference>
<proteinExistence type="predicted"/>
<dbReference type="CDD" id="cd06170">
    <property type="entry name" value="LuxR_C_like"/>
    <property type="match status" value="1"/>
</dbReference>
<evidence type="ECO:0000259" key="5">
    <source>
        <dbReference type="PROSITE" id="PS50110"/>
    </source>
</evidence>
<feature type="domain" description="Response regulatory" evidence="5">
    <location>
        <begin position="9"/>
        <end position="125"/>
    </location>
</feature>
<dbReference type="InterPro" id="IPR011006">
    <property type="entry name" value="CheY-like_superfamily"/>
</dbReference>
<dbReference type="Pfam" id="PF00196">
    <property type="entry name" value="GerE"/>
    <property type="match status" value="1"/>
</dbReference>
<protein>
    <submittedName>
        <fullName evidence="6">Response regulator transcription factor</fullName>
    </submittedName>
</protein>
<dbReference type="GO" id="GO:0000160">
    <property type="term" value="P:phosphorelay signal transduction system"/>
    <property type="evidence" value="ECO:0007669"/>
    <property type="project" value="InterPro"/>
</dbReference>
<feature type="modified residue" description="4-aspartylphosphate" evidence="3">
    <location>
        <position position="60"/>
    </location>
</feature>
<evidence type="ECO:0000256" key="3">
    <source>
        <dbReference type="PROSITE-ProRule" id="PRU00169"/>
    </source>
</evidence>
<dbReference type="GO" id="GO:0003677">
    <property type="term" value="F:DNA binding"/>
    <property type="evidence" value="ECO:0007669"/>
    <property type="project" value="UniProtKB-KW"/>
</dbReference>
<dbReference type="SUPFAM" id="SSF52172">
    <property type="entry name" value="CheY-like"/>
    <property type="match status" value="1"/>
</dbReference>
<reference evidence="6" key="1">
    <citation type="submission" date="2023-03" db="EMBL/GenBank/DDBJ databases">
        <title>Lomoglobus Profundus gen. nov., sp. nov., a novel member of the phylum Verrucomicrobia, isolated from deep-marine sediment of South China Sea.</title>
        <authorList>
            <person name="Ahmad T."/>
            <person name="Ishaq S.E."/>
            <person name="Wang F."/>
        </authorList>
    </citation>
    <scope>NUCLEOTIDE SEQUENCE</scope>
    <source>
        <strain evidence="6">LMO-M01</strain>
    </source>
</reference>
<dbReference type="InterPro" id="IPR016032">
    <property type="entry name" value="Sig_transdc_resp-reg_C-effctor"/>
</dbReference>
<dbReference type="PANTHER" id="PTHR45566">
    <property type="entry name" value="HTH-TYPE TRANSCRIPTIONAL REGULATOR YHJB-RELATED"/>
    <property type="match status" value="1"/>
</dbReference>
<dbReference type="InterPro" id="IPR000792">
    <property type="entry name" value="Tscrpt_reg_LuxR_C"/>
</dbReference>
<dbReference type="PANTHER" id="PTHR45566:SF2">
    <property type="entry name" value="NARL SUBFAMILY"/>
    <property type="match status" value="1"/>
</dbReference>
<feature type="domain" description="HTH luxR-type" evidence="4">
    <location>
        <begin position="146"/>
        <end position="211"/>
    </location>
</feature>
<dbReference type="PROSITE" id="PS50110">
    <property type="entry name" value="RESPONSE_REGULATORY"/>
    <property type="match status" value="1"/>
</dbReference>
<keyword evidence="2" id="KW-0238">DNA-binding</keyword>
<evidence type="ECO:0000259" key="4">
    <source>
        <dbReference type="PROSITE" id="PS50043"/>
    </source>
</evidence>
<keyword evidence="7" id="KW-1185">Reference proteome</keyword>
<dbReference type="SMART" id="SM00421">
    <property type="entry name" value="HTH_LUXR"/>
    <property type="match status" value="1"/>
</dbReference>
<dbReference type="Gene3D" id="3.40.50.2300">
    <property type="match status" value="1"/>
</dbReference>
<evidence type="ECO:0000256" key="2">
    <source>
        <dbReference type="ARBA" id="ARBA00023125"/>
    </source>
</evidence>
<dbReference type="GO" id="GO:0006355">
    <property type="term" value="P:regulation of DNA-templated transcription"/>
    <property type="evidence" value="ECO:0007669"/>
    <property type="project" value="InterPro"/>
</dbReference>